<proteinExistence type="predicted"/>
<organism evidence="2 3">
    <name type="scientific">Dioszegia hungarica</name>
    <dbReference type="NCBI Taxonomy" id="4972"/>
    <lineage>
        <taxon>Eukaryota</taxon>
        <taxon>Fungi</taxon>
        <taxon>Dikarya</taxon>
        <taxon>Basidiomycota</taxon>
        <taxon>Agaricomycotina</taxon>
        <taxon>Tremellomycetes</taxon>
        <taxon>Tremellales</taxon>
        <taxon>Bulleribasidiaceae</taxon>
        <taxon>Dioszegia</taxon>
    </lineage>
</organism>
<accession>A0AA38H5R3</accession>
<feature type="compositionally biased region" description="Pro residues" evidence="1">
    <location>
        <begin position="54"/>
        <end position="75"/>
    </location>
</feature>
<name>A0AA38H5R3_9TREE</name>
<feature type="region of interest" description="Disordered" evidence="1">
    <location>
        <begin position="30"/>
        <end position="78"/>
    </location>
</feature>
<dbReference type="Gene3D" id="3.30.70.270">
    <property type="match status" value="1"/>
</dbReference>
<dbReference type="InterPro" id="IPR043128">
    <property type="entry name" value="Rev_trsase/Diguanyl_cyclase"/>
</dbReference>
<dbReference type="Gene3D" id="3.10.10.10">
    <property type="entry name" value="HIV Type 1 Reverse Transcriptase, subunit A, domain 1"/>
    <property type="match status" value="1"/>
</dbReference>
<sequence>MPGCAFDIILGLPWIRSYSKVLDWSSLTIRRRQGKRRQRRQHPGPAHQPLPTSLSPPPAPPPDTSNLSPTPPVQLPTPIHSCAATVEQADDLDSPVEALPYEPDPPDYIENVVKKIVPPEYHDLLAVFSKSGAETPPASRGVLDHKIEVLPGTRPFSERIRRMSSEKLAVLDAWVEEKLRLGQIEPSTSPWAHNPTFKREADDRIRVCIDLRGVNLVTVKNKTPLPLAEESFSLMAEGDMFTSIDLRSSFNQVLMVEISREKAAF</sequence>
<evidence type="ECO:0000313" key="3">
    <source>
        <dbReference type="Proteomes" id="UP001164286"/>
    </source>
</evidence>
<dbReference type="PANTHER" id="PTHR15503:SF22">
    <property type="entry name" value="TRANSPOSON TY3-I GAG POLYPROTEIN"/>
    <property type="match status" value="1"/>
</dbReference>
<dbReference type="SUPFAM" id="SSF56672">
    <property type="entry name" value="DNA/RNA polymerases"/>
    <property type="match status" value="1"/>
</dbReference>
<dbReference type="CDD" id="cd01647">
    <property type="entry name" value="RT_LTR"/>
    <property type="match status" value="1"/>
</dbReference>
<dbReference type="PANTHER" id="PTHR15503">
    <property type="entry name" value="LDOC1 RELATED"/>
    <property type="match status" value="1"/>
</dbReference>
<dbReference type="Proteomes" id="UP001164286">
    <property type="component" value="Unassembled WGS sequence"/>
</dbReference>
<keyword evidence="3" id="KW-1185">Reference proteome</keyword>
<reference evidence="2" key="1">
    <citation type="journal article" date="2022" name="G3 (Bethesda)">
        <title>High quality genome of the basidiomycete yeast Dioszegia hungarica PDD-24b-2 isolated from cloud water.</title>
        <authorList>
            <person name="Jarrige D."/>
            <person name="Haridas S."/>
            <person name="Bleykasten-Grosshans C."/>
            <person name="Joly M."/>
            <person name="Nadalig T."/>
            <person name="Sancelme M."/>
            <person name="Vuilleumier S."/>
            <person name="Grigoriev I.V."/>
            <person name="Amato P."/>
            <person name="Bringel F."/>
        </authorList>
    </citation>
    <scope>NUCLEOTIDE SEQUENCE</scope>
    <source>
        <strain evidence="2">PDD-24b-2</strain>
    </source>
</reference>
<evidence type="ECO:0008006" key="4">
    <source>
        <dbReference type="Google" id="ProtNLM"/>
    </source>
</evidence>
<dbReference type="EMBL" id="JAKWFO010000006">
    <property type="protein sequence ID" value="KAI9634660.1"/>
    <property type="molecule type" value="Genomic_DNA"/>
</dbReference>
<evidence type="ECO:0000313" key="2">
    <source>
        <dbReference type="EMBL" id="KAI9634660.1"/>
    </source>
</evidence>
<feature type="compositionally biased region" description="Basic residues" evidence="1">
    <location>
        <begin position="30"/>
        <end position="42"/>
    </location>
</feature>
<comment type="caution">
    <text evidence="2">The sequence shown here is derived from an EMBL/GenBank/DDBJ whole genome shotgun (WGS) entry which is preliminary data.</text>
</comment>
<dbReference type="RefSeq" id="XP_052944437.1">
    <property type="nucleotide sequence ID" value="XM_053085666.1"/>
</dbReference>
<dbReference type="GeneID" id="77724867"/>
<dbReference type="InterPro" id="IPR043502">
    <property type="entry name" value="DNA/RNA_pol_sf"/>
</dbReference>
<dbReference type="AlphaFoldDB" id="A0AA38H5R3"/>
<feature type="non-terminal residue" evidence="2">
    <location>
        <position position="265"/>
    </location>
</feature>
<protein>
    <recommendedName>
        <fullName evidence="4">Gag-pol polyprotein</fullName>
    </recommendedName>
</protein>
<gene>
    <name evidence="2" type="ORF">MKK02DRAFT_16668</name>
</gene>
<dbReference type="InterPro" id="IPR032567">
    <property type="entry name" value="RTL1-rel"/>
</dbReference>
<evidence type="ECO:0000256" key="1">
    <source>
        <dbReference type="SAM" id="MobiDB-lite"/>
    </source>
</evidence>